<dbReference type="AlphaFoldDB" id="A0A7K1SWV3"/>
<dbReference type="InterPro" id="IPR011250">
    <property type="entry name" value="OMP/PagP_B-barrel"/>
</dbReference>
<protein>
    <submittedName>
        <fullName evidence="3">Outer membrane beta-barrel protein</fullName>
    </submittedName>
</protein>
<evidence type="ECO:0000313" key="3">
    <source>
        <dbReference type="EMBL" id="MVN21796.1"/>
    </source>
</evidence>
<dbReference type="Proteomes" id="UP000462014">
    <property type="component" value="Unassembled WGS sequence"/>
</dbReference>
<dbReference type="InterPro" id="IPR025665">
    <property type="entry name" value="Beta-barrel_OMP_2"/>
</dbReference>
<keyword evidence="4" id="KW-1185">Reference proteome</keyword>
<feature type="chain" id="PRO_5029464659" evidence="1">
    <location>
        <begin position="21"/>
        <end position="218"/>
    </location>
</feature>
<dbReference type="Pfam" id="PF13568">
    <property type="entry name" value="OMP_b-brl_2"/>
    <property type="match status" value="1"/>
</dbReference>
<reference evidence="3 4" key="1">
    <citation type="submission" date="2019-12" db="EMBL/GenBank/DDBJ databases">
        <title>Mucilaginibacter sp. HMF7410 genome sequencing and assembly.</title>
        <authorList>
            <person name="Kang H."/>
            <person name="Cha I."/>
            <person name="Kim H."/>
            <person name="Joh K."/>
        </authorList>
    </citation>
    <scope>NUCLEOTIDE SEQUENCE [LARGE SCALE GENOMIC DNA]</scope>
    <source>
        <strain evidence="3 4">HMF7410</strain>
    </source>
</reference>
<proteinExistence type="predicted"/>
<feature type="domain" description="Outer membrane protein beta-barrel" evidence="2">
    <location>
        <begin position="29"/>
        <end position="199"/>
    </location>
</feature>
<comment type="caution">
    <text evidence="3">The sequence shown here is derived from an EMBL/GenBank/DDBJ whole genome shotgun (WGS) entry which is preliminary data.</text>
</comment>
<accession>A0A7K1SWV3</accession>
<dbReference type="RefSeq" id="WP_157566425.1">
    <property type="nucleotide sequence ID" value="NZ_WPIK01000007.1"/>
</dbReference>
<name>A0A7K1SWV3_9SPHI</name>
<dbReference type="SUPFAM" id="SSF56925">
    <property type="entry name" value="OMPA-like"/>
    <property type="match status" value="1"/>
</dbReference>
<feature type="signal peptide" evidence="1">
    <location>
        <begin position="1"/>
        <end position="20"/>
    </location>
</feature>
<evidence type="ECO:0000259" key="2">
    <source>
        <dbReference type="Pfam" id="PF13568"/>
    </source>
</evidence>
<sequence>MMKNCLFLFCLLFLPFLSSAQQIYRRQSSFSERNIQLGFTLSPNIGWMRVTNSGNSAISTGARAGISYGVLGDFGFDRNYFFSTAFTVTSINGNLSQPLIADAANYTGTYKLQYIEIPLTLKLKSNPTDLARFYGQFGLGTGIKISGKESVNNSGNYTLTDANIFRASLIVGAGAEWHLSTGLKLQTGLTLNHGLTNTLSNSYDIKSDYLALSLGIFF</sequence>
<evidence type="ECO:0000256" key="1">
    <source>
        <dbReference type="SAM" id="SignalP"/>
    </source>
</evidence>
<dbReference type="EMBL" id="WPIK01000007">
    <property type="protein sequence ID" value="MVN21796.1"/>
    <property type="molecule type" value="Genomic_DNA"/>
</dbReference>
<organism evidence="3 4">
    <name type="scientific">Mucilaginibacter arboris</name>
    <dbReference type="NCBI Taxonomy" id="2682090"/>
    <lineage>
        <taxon>Bacteria</taxon>
        <taxon>Pseudomonadati</taxon>
        <taxon>Bacteroidota</taxon>
        <taxon>Sphingobacteriia</taxon>
        <taxon>Sphingobacteriales</taxon>
        <taxon>Sphingobacteriaceae</taxon>
        <taxon>Mucilaginibacter</taxon>
    </lineage>
</organism>
<keyword evidence="1" id="KW-0732">Signal</keyword>
<gene>
    <name evidence="3" type="ORF">GO621_09625</name>
</gene>
<evidence type="ECO:0000313" key="4">
    <source>
        <dbReference type="Proteomes" id="UP000462014"/>
    </source>
</evidence>